<name>A0A4C1ZPA5_EUMVA</name>
<dbReference type="EMBL" id="BGZK01002104">
    <property type="protein sequence ID" value="GBP90691.1"/>
    <property type="molecule type" value="Genomic_DNA"/>
</dbReference>
<proteinExistence type="predicted"/>
<protein>
    <submittedName>
        <fullName evidence="1">Uncharacterized protein</fullName>
    </submittedName>
</protein>
<evidence type="ECO:0000313" key="1">
    <source>
        <dbReference type="EMBL" id="GBP90691.1"/>
    </source>
</evidence>
<evidence type="ECO:0000313" key="2">
    <source>
        <dbReference type="Proteomes" id="UP000299102"/>
    </source>
</evidence>
<gene>
    <name evidence="1" type="ORF">EVAR_100034_1</name>
</gene>
<comment type="caution">
    <text evidence="1">The sequence shown here is derived from an EMBL/GenBank/DDBJ whole genome shotgun (WGS) entry which is preliminary data.</text>
</comment>
<dbReference type="AlphaFoldDB" id="A0A4C1ZPA5"/>
<reference evidence="1 2" key="1">
    <citation type="journal article" date="2019" name="Commun. Biol.">
        <title>The bagworm genome reveals a unique fibroin gene that provides high tensile strength.</title>
        <authorList>
            <person name="Kono N."/>
            <person name="Nakamura H."/>
            <person name="Ohtoshi R."/>
            <person name="Tomita M."/>
            <person name="Numata K."/>
            <person name="Arakawa K."/>
        </authorList>
    </citation>
    <scope>NUCLEOTIDE SEQUENCE [LARGE SCALE GENOMIC DNA]</scope>
</reference>
<keyword evidence="2" id="KW-1185">Reference proteome</keyword>
<organism evidence="1 2">
    <name type="scientific">Eumeta variegata</name>
    <name type="common">Bagworm moth</name>
    <name type="synonym">Eumeta japonica</name>
    <dbReference type="NCBI Taxonomy" id="151549"/>
    <lineage>
        <taxon>Eukaryota</taxon>
        <taxon>Metazoa</taxon>
        <taxon>Ecdysozoa</taxon>
        <taxon>Arthropoda</taxon>
        <taxon>Hexapoda</taxon>
        <taxon>Insecta</taxon>
        <taxon>Pterygota</taxon>
        <taxon>Neoptera</taxon>
        <taxon>Endopterygota</taxon>
        <taxon>Lepidoptera</taxon>
        <taxon>Glossata</taxon>
        <taxon>Ditrysia</taxon>
        <taxon>Tineoidea</taxon>
        <taxon>Psychidae</taxon>
        <taxon>Oiketicinae</taxon>
        <taxon>Eumeta</taxon>
    </lineage>
</organism>
<sequence>MGWLKYYSLTQYGREGVTSVVVRLVTESLSPPISYLRPYLIPCQSCRQFVCRPEIRGYRILQQTSDYTVMGVQSGGFALTKRLHFISKEGSIMHVTNDAKALFM</sequence>
<dbReference type="Proteomes" id="UP000299102">
    <property type="component" value="Unassembled WGS sequence"/>
</dbReference>
<accession>A0A4C1ZPA5</accession>